<feature type="region of interest" description="Disordered" evidence="2">
    <location>
        <begin position="124"/>
        <end position="146"/>
    </location>
</feature>
<dbReference type="STRING" id="40148.A0A0D9Z2S0"/>
<dbReference type="Gramene" id="OGLUM03G05390.1">
    <property type="protein sequence ID" value="OGLUM03G05390.1"/>
    <property type="gene ID" value="OGLUM03G05390"/>
</dbReference>
<accession>A0A0D9Z2S0</accession>
<dbReference type="PANTHER" id="PTHR47746">
    <property type="entry name" value="ZF-RVT DOMAIN-CONTAINING PROTEIN"/>
    <property type="match status" value="1"/>
</dbReference>
<reference evidence="3" key="2">
    <citation type="submission" date="2018-05" db="EMBL/GenBank/DDBJ databases">
        <title>OgluRS3 (Oryza glumaepatula Reference Sequence Version 3).</title>
        <authorList>
            <person name="Zhang J."/>
            <person name="Kudrna D."/>
            <person name="Lee S."/>
            <person name="Talag J."/>
            <person name="Welchert J."/>
            <person name="Wing R.A."/>
        </authorList>
    </citation>
    <scope>NUCLEOTIDE SEQUENCE [LARGE SCALE GENOMIC DNA]</scope>
</reference>
<keyword evidence="4" id="KW-1185">Reference proteome</keyword>
<reference evidence="3" key="1">
    <citation type="submission" date="2015-04" db="UniProtKB">
        <authorList>
            <consortium name="EnsemblPlants"/>
        </authorList>
    </citation>
    <scope>IDENTIFICATION</scope>
</reference>
<dbReference type="AlphaFoldDB" id="A0A0D9Z2S0"/>
<evidence type="ECO:0000313" key="3">
    <source>
        <dbReference type="EnsemblPlants" id="OGLUM03G05390.1"/>
    </source>
</evidence>
<protein>
    <submittedName>
        <fullName evidence="3">Uncharacterized protein</fullName>
    </submittedName>
</protein>
<name>A0A0D9Z2S0_9ORYZ</name>
<dbReference type="Proteomes" id="UP000026961">
    <property type="component" value="Chromosome 3"/>
</dbReference>
<dbReference type="PANTHER" id="PTHR47746:SF90">
    <property type="entry name" value="OS02G0155201 PROTEIN"/>
    <property type="match status" value="1"/>
</dbReference>
<dbReference type="SUPFAM" id="SSF81995">
    <property type="entry name" value="beta-sandwich domain of Sec23/24"/>
    <property type="match status" value="1"/>
</dbReference>
<organism evidence="3">
    <name type="scientific">Oryza glumipatula</name>
    <dbReference type="NCBI Taxonomy" id="40148"/>
    <lineage>
        <taxon>Eukaryota</taxon>
        <taxon>Viridiplantae</taxon>
        <taxon>Streptophyta</taxon>
        <taxon>Embryophyta</taxon>
        <taxon>Tracheophyta</taxon>
        <taxon>Spermatophyta</taxon>
        <taxon>Magnoliopsida</taxon>
        <taxon>Liliopsida</taxon>
        <taxon>Poales</taxon>
        <taxon>Poaceae</taxon>
        <taxon>BOP clade</taxon>
        <taxon>Oryzoideae</taxon>
        <taxon>Oryzeae</taxon>
        <taxon>Oryzinae</taxon>
        <taxon>Oryza</taxon>
    </lineage>
</organism>
<dbReference type="HOGENOM" id="CLU_383284_0_0_1"/>
<feature type="region of interest" description="Disordered" evidence="2">
    <location>
        <begin position="205"/>
        <end position="229"/>
    </location>
</feature>
<sequence length="722" mass="83213">MAPHPRPRRSIIPNVLPTIKPPATTHLSGASLSPKMPVFRHKLGDMGREVFFNSTSNNTFVNSTLPSLSSSSSIHTDHCLIPMWATCFPRTKHTMGDRLLCLILIALCQCQERIASHCSRITTSSISSSTTSSTPPPAAAVSAVSSSESNSFTAAQQQQQQYQHQNLQQQYQQQQQQQQNLQQQYQHQNLQQQYQQQQQQQQQQPSWLQQQDARQRKRKISVGGVGEGASKSRKFSAFQFPVTLVPLEDFLSANKDEIIEQFRFSAGSFVGNINPEVVVDVPTGTGLSLIGGYFEEVSVAHERGLSWAGDFDKHDMFVTEREPTQCTIMKVPSHPATPDNIDQDHISLMNCLLSWFERMDGQRPPFFDELFQRIHFPASAEDPDGRDKYLFVLRNHPAFARPAKRRGFLEDFYKFYKTLSPEEREKFLQYTNRDLFEFIFHLLVSADNFLLDIFWKRKDLSLEQKRSALEKGMQGEQRLPFTSEDLYVAIYLRHLIVHGPEYSQVGGINVDISLLELDLIGAQHFSWFLPQFMEALLEMVNKYPLSILEVNLLSKWLAKKPLADCDVLEFSTMPLKRKSQLFANSLRNNYDYANVYEHNGFCIGLETAYCQISQADNSSTRRVWTIMKNWISIDFPLPERRSDSLAVWWLEARQHFRTGYRELFDTVFMLTCWFIWKERNGRIFEHRSRTPEQLVHDIKEELMIWKMAGVFAECSNNGNGDS</sequence>
<evidence type="ECO:0000313" key="4">
    <source>
        <dbReference type="Proteomes" id="UP000026961"/>
    </source>
</evidence>
<keyword evidence="1" id="KW-0175">Coiled coil</keyword>
<dbReference type="EnsemblPlants" id="OGLUM03G05390.1">
    <property type="protein sequence ID" value="OGLUM03G05390.1"/>
    <property type="gene ID" value="OGLUM03G05390"/>
</dbReference>
<evidence type="ECO:0000256" key="2">
    <source>
        <dbReference type="SAM" id="MobiDB-lite"/>
    </source>
</evidence>
<evidence type="ECO:0000256" key="1">
    <source>
        <dbReference type="SAM" id="Coils"/>
    </source>
</evidence>
<proteinExistence type="predicted"/>
<feature type="coiled-coil region" evidence="1">
    <location>
        <begin position="157"/>
        <end position="200"/>
    </location>
</feature>